<dbReference type="STRING" id="1802126.A3B25_02945"/>
<dbReference type="Pfam" id="PF01367">
    <property type="entry name" value="5_3_exonuc"/>
    <property type="match status" value="1"/>
</dbReference>
<dbReference type="Gene3D" id="3.40.50.1010">
    <property type="entry name" value="5'-nuclease"/>
    <property type="match status" value="1"/>
</dbReference>
<evidence type="ECO:0000256" key="1">
    <source>
        <dbReference type="ARBA" id="ARBA00022722"/>
    </source>
</evidence>
<dbReference type="SUPFAM" id="SSF88723">
    <property type="entry name" value="PIN domain-like"/>
    <property type="match status" value="1"/>
</dbReference>
<dbReference type="InterPro" id="IPR038969">
    <property type="entry name" value="FEN"/>
</dbReference>
<reference evidence="5 6" key="1">
    <citation type="journal article" date="2016" name="Nat. Commun.">
        <title>Thousands of microbial genomes shed light on interconnected biogeochemical processes in an aquifer system.</title>
        <authorList>
            <person name="Anantharaman K."/>
            <person name="Brown C.T."/>
            <person name="Hug L.A."/>
            <person name="Sharon I."/>
            <person name="Castelle C.J."/>
            <person name="Probst A.J."/>
            <person name="Thomas B.C."/>
            <person name="Singh A."/>
            <person name="Wilkins M.J."/>
            <person name="Karaoz U."/>
            <person name="Brodie E.L."/>
            <person name="Williams K.H."/>
            <person name="Hubbard S.S."/>
            <person name="Banfield J.F."/>
        </authorList>
    </citation>
    <scope>NUCLEOTIDE SEQUENCE [LARGE SCALE GENOMIC DNA]</scope>
</reference>
<dbReference type="InterPro" id="IPR008918">
    <property type="entry name" value="HhH2"/>
</dbReference>
<gene>
    <name evidence="5" type="ORF">A3B25_02945</name>
</gene>
<evidence type="ECO:0000256" key="3">
    <source>
        <dbReference type="ARBA" id="ARBA00023125"/>
    </source>
</evidence>
<dbReference type="GO" id="GO:0033567">
    <property type="term" value="P:DNA replication, Okazaki fragment processing"/>
    <property type="evidence" value="ECO:0007669"/>
    <property type="project" value="InterPro"/>
</dbReference>
<dbReference type="Pfam" id="PF02739">
    <property type="entry name" value="5_3_exonuc_N"/>
    <property type="match status" value="1"/>
</dbReference>
<dbReference type="InterPro" id="IPR020045">
    <property type="entry name" value="DNA_polI_H3TH"/>
</dbReference>
<proteinExistence type="predicted"/>
<protein>
    <recommendedName>
        <fullName evidence="4">5'-3' exonuclease domain-containing protein</fullName>
    </recommendedName>
</protein>
<dbReference type="EMBL" id="MHNW01000039">
    <property type="protein sequence ID" value="OGZ52787.1"/>
    <property type="molecule type" value="Genomic_DNA"/>
</dbReference>
<dbReference type="InterPro" id="IPR020046">
    <property type="entry name" value="5-3_exonucl_a-hlix_arch_N"/>
</dbReference>
<evidence type="ECO:0000256" key="2">
    <source>
        <dbReference type="ARBA" id="ARBA00022801"/>
    </source>
</evidence>
<organism evidence="5 6">
    <name type="scientific">Candidatus Ryanbacteria bacterium RIFCSPLOWO2_01_FULL_48_26</name>
    <dbReference type="NCBI Taxonomy" id="1802126"/>
    <lineage>
        <taxon>Bacteria</taxon>
        <taxon>Candidatus Ryaniibacteriota</taxon>
    </lineage>
</organism>
<dbReference type="SUPFAM" id="SSF47807">
    <property type="entry name" value="5' to 3' exonuclease, C-terminal subdomain"/>
    <property type="match status" value="1"/>
</dbReference>
<dbReference type="InterPro" id="IPR002421">
    <property type="entry name" value="5-3_exonuclease"/>
</dbReference>
<dbReference type="CDD" id="cd09859">
    <property type="entry name" value="PIN_53EXO"/>
    <property type="match status" value="1"/>
</dbReference>
<dbReference type="GO" id="GO:0003677">
    <property type="term" value="F:DNA binding"/>
    <property type="evidence" value="ECO:0007669"/>
    <property type="project" value="UniProtKB-KW"/>
</dbReference>
<keyword evidence="1" id="KW-0540">Nuclease</keyword>
<name>A0A1G2GRE1_9BACT</name>
<dbReference type="InterPro" id="IPR029060">
    <property type="entry name" value="PIN-like_dom_sf"/>
</dbReference>
<sequence length="302" mass="33976">MKTLLLIDANSIIHRAFHALPPLTSKGGHPVQAIYGLSSIFLKLFRENKPDYVAALFDRPEPTFRKEKYPEYKAQRPKAVDELVEQIIAARDFFPAFGIKIFEKPGFEADDLIATFAEKFRNEPDVQVVILTGDRDTLQLVEGEKVVVRTFKTGISDTITYDEKGVIEKYGLRPDQLIDYKALVGDQSDNIKGVPGIGPKTAVTILNRFGTLEDAYKNLSEDLKLGAKLAPFKENAFLAKSLVALERNVPIEMGDVESLKTDYSEKEVKRYFIQMGFETLLKRLENGVLPPKAKPVRPPTLF</sequence>
<dbReference type="PANTHER" id="PTHR42646:SF2">
    <property type="entry name" value="5'-3' EXONUCLEASE FAMILY PROTEIN"/>
    <property type="match status" value="1"/>
</dbReference>
<keyword evidence="2" id="KW-0378">Hydrolase</keyword>
<dbReference type="AlphaFoldDB" id="A0A1G2GRE1"/>
<dbReference type="PANTHER" id="PTHR42646">
    <property type="entry name" value="FLAP ENDONUCLEASE XNI"/>
    <property type="match status" value="1"/>
</dbReference>
<comment type="caution">
    <text evidence="5">The sequence shown here is derived from an EMBL/GenBank/DDBJ whole genome shotgun (WGS) entry which is preliminary data.</text>
</comment>
<dbReference type="InterPro" id="IPR036279">
    <property type="entry name" value="5-3_exonuclease_C_sf"/>
</dbReference>
<evidence type="ECO:0000259" key="4">
    <source>
        <dbReference type="SMART" id="SM00475"/>
    </source>
</evidence>
<dbReference type="Proteomes" id="UP000179106">
    <property type="component" value="Unassembled WGS sequence"/>
</dbReference>
<dbReference type="SMART" id="SM00279">
    <property type="entry name" value="HhH2"/>
    <property type="match status" value="1"/>
</dbReference>
<dbReference type="GO" id="GO:0017108">
    <property type="term" value="F:5'-flap endonuclease activity"/>
    <property type="evidence" value="ECO:0007669"/>
    <property type="project" value="InterPro"/>
</dbReference>
<dbReference type="FunFam" id="1.10.150.20:FF:000003">
    <property type="entry name" value="DNA polymerase I"/>
    <property type="match status" value="1"/>
</dbReference>
<keyword evidence="3" id="KW-0238">DNA-binding</keyword>
<dbReference type="GO" id="GO:0008409">
    <property type="term" value="F:5'-3' exonuclease activity"/>
    <property type="evidence" value="ECO:0007669"/>
    <property type="project" value="InterPro"/>
</dbReference>
<dbReference type="SMART" id="SM00475">
    <property type="entry name" value="53EXOc"/>
    <property type="match status" value="1"/>
</dbReference>
<evidence type="ECO:0000313" key="6">
    <source>
        <dbReference type="Proteomes" id="UP000179106"/>
    </source>
</evidence>
<evidence type="ECO:0000313" key="5">
    <source>
        <dbReference type="EMBL" id="OGZ52787.1"/>
    </source>
</evidence>
<feature type="domain" description="5'-3' exonuclease" evidence="4">
    <location>
        <begin position="1"/>
        <end position="262"/>
    </location>
</feature>
<dbReference type="Gene3D" id="1.10.150.20">
    <property type="entry name" value="5' to 3' exonuclease, C-terminal subdomain"/>
    <property type="match status" value="1"/>
</dbReference>
<accession>A0A1G2GRE1</accession>
<dbReference type="CDD" id="cd09898">
    <property type="entry name" value="H3TH_53EXO"/>
    <property type="match status" value="1"/>
</dbReference>